<name>C0QJI5_DESAH</name>
<keyword evidence="1" id="KW-0472">Membrane</keyword>
<keyword evidence="1" id="KW-1133">Transmembrane helix</keyword>
<evidence type="ECO:0000259" key="2">
    <source>
        <dbReference type="Pfam" id="PF03061"/>
    </source>
</evidence>
<feature type="domain" description="Thioesterase" evidence="2">
    <location>
        <begin position="57"/>
        <end position="132"/>
    </location>
</feature>
<evidence type="ECO:0000256" key="1">
    <source>
        <dbReference type="SAM" id="Phobius"/>
    </source>
</evidence>
<dbReference type="Pfam" id="PF03061">
    <property type="entry name" value="4HBT"/>
    <property type="match status" value="1"/>
</dbReference>
<gene>
    <name evidence="3" type="ordered locus">HRM2_07240</name>
</gene>
<protein>
    <recommendedName>
        <fullName evidence="2">Thioesterase domain-containing protein</fullName>
    </recommendedName>
</protein>
<dbReference type="STRING" id="177437.HRM2_07240"/>
<keyword evidence="1" id="KW-0812">Transmembrane</keyword>
<dbReference type="InterPro" id="IPR029069">
    <property type="entry name" value="HotDog_dom_sf"/>
</dbReference>
<dbReference type="KEGG" id="dat:HRM2_07240"/>
<feature type="transmembrane region" description="Helical" evidence="1">
    <location>
        <begin position="56"/>
        <end position="80"/>
    </location>
</feature>
<sequence length="143" mass="16052">MKIKNIYKIMAEMEGGKMLTLPPESAKEMNAELIEYVEEESIKVKFPLYEKYNNPVGLILGGFLPVFFDLSFGPLSYLVAKKPATSLDLNTTFIRPITIKDKEIIIKASVINKSKSYLILDAQAFNSKNDLVATATSRMLILN</sequence>
<dbReference type="Proteomes" id="UP000000442">
    <property type="component" value="Chromosome"/>
</dbReference>
<proteinExistence type="predicted"/>
<dbReference type="eggNOG" id="COG2050">
    <property type="taxonomic scope" value="Bacteria"/>
</dbReference>
<organism evidence="3 4">
    <name type="scientific">Desulforapulum autotrophicum (strain ATCC 43914 / DSM 3382 / VKM B-1955 / HRM2)</name>
    <name type="common">Desulfobacterium autotrophicum</name>
    <dbReference type="NCBI Taxonomy" id="177437"/>
    <lineage>
        <taxon>Bacteria</taxon>
        <taxon>Pseudomonadati</taxon>
        <taxon>Thermodesulfobacteriota</taxon>
        <taxon>Desulfobacteria</taxon>
        <taxon>Desulfobacterales</taxon>
        <taxon>Desulfobacteraceae</taxon>
        <taxon>Desulforapulum</taxon>
    </lineage>
</organism>
<dbReference type="AlphaFoldDB" id="C0QJI5"/>
<dbReference type="SUPFAM" id="SSF54637">
    <property type="entry name" value="Thioesterase/thiol ester dehydrase-isomerase"/>
    <property type="match status" value="1"/>
</dbReference>
<evidence type="ECO:0000313" key="3">
    <source>
        <dbReference type="EMBL" id="ACN13838.1"/>
    </source>
</evidence>
<dbReference type="GO" id="GO:0016790">
    <property type="term" value="F:thiolester hydrolase activity"/>
    <property type="evidence" value="ECO:0007669"/>
    <property type="project" value="UniProtKB-ARBA"/>
</dbReference>
<accession>C0QJI5</accession>
<keyword evidence="4" id="KW-1185">Reference proteome</keyword>
<dbReference type="Gene3D" id="3.10.129.10">
    <property type="entry name" value="Hotdog Thioesterase"/>
    <property type="match status" value="1"/>
</dbReference>
<dbReference type="CDD" id="cd03443">
    <property type="entry name" value="PaaI_thioesterase"/>
    <property type="match status" value="1"/>
</dbReference>
<dbReference type="HOGENOM" id="CLU_089876_10_0_7"/>
<reference evidence="3 4" key="1">
    <citation type="journal article" date="2009" name="Environ. Microbiol.">
        <title>Genome sequence of Desulfobacterium autotrophicum HRM2, a marine sulfate reducer oxidizing organic carbon completely to carbon dioxide.</title>
        <authorList>
            <person name="Strittmatter A.W."/>
            <person name="Liesegang H."/>
            <person name="Rabus R."/>
            <person name="Decker I."/>
            <person name="Amann J."/>
            <person name="Andres S."/>
            <person name="Henne A."/>
            <person name="Fricke W.F."/>
            <person name="Martinez-Arias R."/>
            <person name="Bartels D."/>
            <person name="Goesmann A."/>
            <person name="Krause L."/>
            <person name="Puehler A."/>
            <person name="Klenk H.P."/>
            <person name="Richter M."/>
            <person name="Schuler M."/>
            <person name="Gloeckner F.O."/>
            <person name="Meyerdierks A."/>
            <person name="Gottschalk G."/>
            <person name="Amann R."/>
        </authorList>
    </citation>
    <scope>NUCLEOTIDE SEQUENCE [LARGE SCALE GENOMIC DNA]</scope>
    <source>
        <strain evidence="4">ATCC 43914 / DSM 3382 / HRM2</strain>
    </source>
</reference>
<dbReference type="OrthoDB" id="9813282at2"/>
<dbReference type="InterPro" id="IPR006683">
    <property type="entry name" value="Thioestr_dom"/>
</dbReference>
<dbReference type="RefSeq" id="WP_012663086.1">
    <property type="nucleotide sequence ID" value="NC_012108.1"/>
</dbReference>
<dbReference type="EMBL" id="CP001087">
    <property type="protein sequence ID" value="ACN13838.1"/>
    <property type="molecule type" value="Genomic_DNA"/>
</dbReference>
<evidence type="ECO:0000313" key="4">
    <source>
        <dbReference type="Proteomes" id="UP000000442"/>
    </source>
</evidence>